<dbReference type="eggNOG" id="COG1262">
    <property type="taxonomic scope" value="Bacteria"/>
</dbReference>
<dbReference type="NCBIfam" id="NF040941">
    <property type="entry name" value="GGGWT_bact"/>
    <property type="match status" value="1"/>
</dbReference>
<dbReference type="HOGENOM" id="CLU_634244_0_0_7"/>
<dbReference type="EMBL" id="CP001804">
    <property type="protein sequence ID" value="ACY18226.1"/>
    <property type="molecule type" value="Genomic_DNA"/>
</dbReference>
<keyword evidence="2" id="KW-1185">Reference proteome</keyword>
<dbReference type="Proteomes" id="UP000001880">
    <property type="component" value="Chromosome"/>
</dbReference>
<dbReference type="PROSITE" id="PS51257">
    <property type="entry name" value="PROKAR_LIPOPROTEIN"/>
    <property type="match status" value="1"/>
</dbReference>
<evidence type="ECO:0000313" key="1">
    <source>
        <dbReference type="EMBL" id="ACY18226.1"/>
    </source>
</evidence>
<protein>
    <submittedName>
        <fullName evidence="1">Uncharacterized protein</fullName>
    </submittedName>
</protein>
<dbReference type="InterPro" id="IPR036056">
    <property type="entry name" value="Fibrinogen-like_C"/>
</dbReference>
<reference evidence="1 2" key="1">
    <citation type="journal article" date="2010" name="Stand. Genomic Sci.">
        <title>Complete genome sequence of Haliangium ochraceum type strain (SMP-2).</title>
        <authorList>
            <consortium name="US DOE Joint Genome Institute (JGI-PGF)"/>
            <person name="Ivanova N."/>
            <person name="Daum C."/>
            <person name="Lang E."/>
            <person name="Abt B."/>
            <person name="Kopitz M."/>
            <person name="Saunders E."/>
            <person name="Lapidus A."/>
            <person name="Lucas S."/>
            <person name="Glavina Del Rio T."/>
            <person name="Nolan M."/>
            <person name="Tice H."/>
            <person name="Copeland A."/>
            <person name="Cheng J.F."/>
            <person name="Chen F."/>
            <person name="Bruce D."/>
            <person name="Goodwin L."/>
            <person name="Pitluck S."/>
            <person name="Mavromatis K."/>
            <person name="Pati A."/>
            <person name="Mikhailova N."/>
            <person name="Chen A."/>
            <person name="Palaniappan K."/>
            <person name="Land M."/>
            <person name="Hauser L."/>
            <person name="Chang Y.J."/>
            <person name="Jeffries C.D."/>
            <person name="Detter J.C."/>
            <person name="Brettin T."/>
            <person name="Rohde M."/>
            <person name="Goker M."/>
            <person name="Bristow J."/>
            <person name="Markowitz V."/>
            <person name="Eisen J.A."/>
            <person name="Hugenholtz P."/>
            <person name="Kyrpides N.C."/>
            <person name="Klenk H.P."/>
        </authorList>
    </citation>
    <scope>NUCLEOTIDE SEQUENCE [LARGE SCALE GENOMIC DNA]</scope>
    <source>
        <strain evidence="2">DSM 14365 / CIP 107738 / JCM 11303 / AJ 13395 / SMP-2</strain>
    </source>
</reference>
<proteinExistence type="predicted"/>
<dbReference type="AlphaFoldDB" id="D0LH81"/>
<organism evidence="1 2">
    <name type="scientific">Haliangium ochraceum (strain DSM 14365 / JCM 11303 / SMP-2)</name>
    <dbReference type="NCBI Taxonomy" id="502025"/>
    <lineage>
        <taxon>Bacteria</taxon>
        <taxon>Pseudomonadati</taxon>
        <taxon>Myxococcota</taxon>
        <taxon>Polyangia</taxon>
        <taxon>Haliangiales</taxon>
        <taxon>Kofleriaceae</taxon>
        <taxon>Haliangium</taxon>
    </lineage>
</organism>
<accession>D0LH81</accession>
<dbReference type="STRING" id="502025.Hoch_5749"/>
<evidence type="ECO:0000313" key="2">
    <source>
        <dbReference type="Proteomes" id="UP000001880"/>
    </source>
</evidence>
<dbReference type="SUPFAM" id="SSF56496">
    <property type="entry name" value="Fibrinogen C-terminal domain-like"/>
    <property type="match status" value="1"/>
</dbReference>
<sequence length="432" mass="44527">MIARVRPTIANAAAWLLVGALSALLVACFEPRYPEGIPCSEAQTCPPDQLCDLDGLCRRTPIATPADASPPQTPDARLPDLLDAQQPDAQQPDALPRCVTDTQCPDGLTCNADGDCVAPTCEDGARNGSESDVDCGGTCPACAVGGRCELPADCETGRCEDFTCVAASCTDGVRNGDESDVDCGGSICGRCAEAGACEQGGDCLAGACVDGVCTSQTSCDELHAVSPGLPSGAYTIAPGAAPFAVFCDMLADHGWTLALKIDGAQTTFLFGAALWTDTNALGDATDLAALEAKSPSFWTVPVSEIRVLMTDAGTNRELRPSFASPLDGVATLRELFAGAFRPTTNARDAWLGVVASGSLQTNCQQQGLNNAVTGQSMRIGIFGNQEANCGSCDSILGIGHTTYASGNRATAAHDNSGAGGRDTRTFSYLFVR</sequence>
<name>D0LH81_HALO1</name>
<gene>
    <name evidence="1" type="ordered locus">Hoch_5749</name>
</gene>
<dbReference type="KEGG" id="hoh:Hoch_5749"/>